<dbReference type="RefSeq" id="WP_256408197.1">
    <property type="nucleotide sequence ID" value="NZ_JANHDN010000002.1"/>
</dbReference>
<dbReference type="Pfam" id="PF08534">
    <property type="entry name" value="Redoxin"/>
    <property type="match status" value="1"/>
</dbReference>
<dbReference type="PROSITE" id="PS51352">
    <property type="entry name" value="THIOREDOXIN_2"/>
    <property type="match status" value="1"/>
</dbReference>
<dbReference type="SUPFAM" id="SSF52833">
    <property type="entry name" value="Thioredoxin-like"/>
    <property type="match status" value="1"/>
</dbReference>
<accession>A0ABD6AMQ1</accession>
<dbReference type="InterPro" id="IPR013740">
    <property type="entry name" value="Redoxin"/>
</dbReference>
<evidence type="ECO:0000313" key="4">
    <source>
        <dbReference type="EMBL" id="MFC7325464.1"/>
    </source>
</evidence>
<dbReference type="PANTHER" id="PTHR42852">
    <property type="entry name" value="THIOL:DISULFIDE INTERCHANGE PROTEIN DSBE"/>
    <property type="match status" value="1"/>
</dbReference>
<evidence type="ECO:0000256" key="1">
    <source>
        <dbReference type="ARBA" id="ARBA00004196"/>
    </source>
</evidence>
<dbReference type="Gene3D" id="3.40.30.10">
    <property type="entry name" value="Glutaredoxin"/>
    <property type="match status" value="1"/>
</dbReference>
<dbReference type="GO" id="GO:0017004">
    <property type="term" value="P:cytochrome complex assembly"/>
    <property type="evidence" value="ECO:0007669"/>
    <property type="project" value="UniProtKB-KW"/>
</dbReference>
<keyword evidence="2" id="KW-0201">Cytochrome c-type biogenesis</keyword>
<protein>
    <submittedName>
        <fullName evidence="4">TlpA family protein disulfide reductase</fullName>
    </submittedName>
</protein>
<keyword evidence="5" id="KW-1185">Reference proteome</keyword>
<dbReference type="Proteomes" id="UP001596545">
    <property type="component" value="Unassembled WGS sequence"/>
</dbReference>
<name>A0ABD6AMQ1_9EURY</name>
<dbReference type="PANTHER" id="PTHR42852:SF17">
    <property type="entry name" value="THIOREDOXIN-LIKE PROTEIN HI_1115"/>
    <property type="match status" value="1"/>
</dbReference>
<dbReference type="InterPro" id="IPR017937">
    <property type="entry name" value="Thioredoxin_CS"/>
</dbReference>
<sequence length="181" mass="19043">MRRRHLLAGVASVGVLGGAGAVATGSVPDGLGFGDGSEPVEPTTLPTVEAPGSRDGEVRIPADGRATFVDFFGTWCPPCAEQMPALAEAHDRLGDEVRFVSVTTEDVGGAVREEAVADWWREHDGDWLVAADVTAELFTRLSINGFPSARAIDATGRVRWATSGTHTAEEFVGGIRRALDG</sequence>
<evidence type="ECO:0000313" key="5">
    <source>
        <dbReference type="Proteomes" id="UP001596545"/>
    </source>
</evidence>
<gene>
    <name evidence="4" type="ORF">ACFQMF_12835</name>
</gene>
<dbReference type="PROSITE" id="PS00194">
    <property type="entry name" value="THIOREDOXIN_1"/>
    <property type="match status" value="1"/>
</dbReference>
<dbReference type="InterPro" id="IPR013766">
    <property type="entry name" value="Thioredoxin_domain"/>
</dbReference>
<dbReference type="AlphaFoldDB" id="A0ABD6AMQ1"/>
<feature type="domain" description="Thioredoxin" evidence="3">
    <location>
        <begin position="39"/>
        <end position="181"/>
    </location>
</feature>
<organism evidence="4 5">
    <name type="scientific">Halorubrum rutilum</name>
    <dbReference type="NCBI Taxonomy" id="1364933"/>
    <lineage>
        <taxon>Archaea</taxon>
        <taxon>Methanobacteriati</taxon>
        <taxon>Methanobacteriota</taxon>
        <taxon>Stenosarchaea group</taxon>
        <taxon>Halobacteria</taxon>
        <taxon>Halobacteriales</taxon>
        <taxon>Haloferacaceae</taxon>
        <taxon>Halorubrum</taxon>
    </lineage>
</organism>
<dbReference type="InterPro" id="IPR050553">
    <property type="entry name" value="Thioredoxin_ResA/DsbE_sf"/>
</dbReference>
<comment type="caution">
    <text evidence="4">The sequence shown here is derived from an EMBL/GenBank/DDBJ whole genome shotgun (WGS) entry which is preliminary data.</text>
</comment>
<evidence type="ECO:0000256" key="2">
    <source>
        <dbReference type="ARBA" id="ARBA00022748"/>
    </source>
</evidence>
<reference evidence="4 5" key="1">
    <citation type="journal article" date="2019" name="Int. J. Syst. Evol. Microbiol.">
        <title>The Global Catalogue of Microorganisms (GCM) 10K type strain sequencing project: providing services to taxonomists for standard genome sequencing and annotation.</title>
        <authorList>
            <consortium name="The Broad Institute Genomics Platform"/>
            <consortium name="The Broad Institute Genome Sequencing Center for Infectious Disease"/>
            <person name="Wu L."/>
            <person name="Ma J."/>
        </authorList>
    </citation>
    <scope>NUCLEOTIDE SEQUENCE [LARGE SCALE GENOMIC DNA]</scope>
    <source>
        <strain evidence="4 5">CGMCC 1.12554</strain>
    </source>
</reference>
<comment type="subcellular location">
    <subcellularLocation>
        <location evidence="1">Cell envelope</location>
    </subcellularLocation>
</comment>
<evidence type="ECO:0000259" key="3">
    <source>
        <dbReference type="PROSITE" id="PS51352"/>
    </source>
</evidence>
<dbReference type="InterPro" id="IPR036249">
    <property type="entry name" value="Thioredoxin-like_sf"/>
</dbReference>
<dbReference type="EMBL" id="JBHTBL010000011">
    <property type="protein sequence ID" value="MFC7325464.1"/>
    <property type="molecule type" value="Genomic_DNA"/>
</dbReference>
<dbReference type="CDD" id="cd02966">
    <property type="entry name" value="TlpA_like_family"/>
    <property type="match status" value="1"/>
</dbReference>
<proteinExistence type="predicted"/>